<comment type="caution">
    <text evidence="2">The sequence shown here is derived from an EMBL/GenBank/DDBJ whole genome shotgun (WGS) entry which is preliminary data.</text>
</comment>
<accession>A0A8H7SMF0</accession>
<dbReference type="AlphaFoldDB" id="A0A8H7SMF0"/>
<feature type="transmembrane region" description="Helical" evidence="1">
    <location>
        <begin position="23"/>
        <end position="43"/>
    </location>
</feature>
<gene>
    <name evidence="2" type="ORF">INT48_000635</name>
</gene>
<keyword evidence="3" id="KW-1185">Reference proteome</keyword>
<keyword evidence="1" id="KW-1133">Transmembrane helix</keyword>
<sequence length="724" mass="84093">MVAYSLLEEPTVAKKPPTRSWKIAIMVVGGIIIIFSFIIVAQVSKKDLPINTTAPERFISFNIPTQQELYYLDLDKYPIEDNLLKLFSDSKSSIESVAIQNLLHDETTGNNNDWTEQWLDKQEEATLSCDKQPVPYPILRQIVSEYIPNGNPDNSYDVKTNLDFDKPFVVLPFAKQPRLVQGQKLCVRVVVPYQNKDKNGTYHLLYKPYDHNNQKISSPWWDTMMTTIKDRDTNATVPIQMEPWSGHQLIRRNARTLNNPNDQRPEWAQLREDQIYERERMHIYESTVTLPQAGTWDLVSLLEFVEARYNFEFGPVTPYQPTNLSIYPAGGETIVISTNGDERKKKKNQSLHQNLLKQHLSLPLCKGSDHAGRWLSWPKKNDQEPASQSNYANKQDLKKVSGLTRDGKYWAPYDCRYRHLSYEAFNRCAAKKYTRGIDLYGDSNIRRSVKKFLSHGQWCKDWHQHIQSPLLPDDQLPLIDQSIAKRQEQEYQRPEDYRFISEGQTRSCYCEDFAEEHWKQEWFNANARRFDLQFSNSLEQSEALGRTEWDDQVMGNTTRDTIPVNSYKWDGLTYLNNPHWDTAVPSSTKPADIAIFSLGNWDAAFAQLNPFLNDVDRLIAQIKQHYDLSKTRIIYRTAQYYCCRIDGSGRTRQVSGPRMQVFEQETKLKFQTELNATIWDTYTMAESKSWEEKIVSISCPSNHAPADQVEIENQVLMNGLCNNI</sequence>
<proteinExistence type="predicted"/>
<dbReference type="EMBL" id="JAEPRE010000174">
    <property type="protein sequence ID" value="KAG2230956.1"/>
    <property type="molecule type" value="Genomic_DNA"/>
</dbReference>
<dbReference type="OrthoDB" id="2104804at2759"/>
<protein>
    <submittedName>
        <fullName evidence="2">Uncharacterized protein</fullName>
    </submittedName>
</protein>
<evidence type="ECO:0000313" key="2">
    <source>
        <dbReference type="EMBL" id="KAG2230956.1"/>
    </source>
</evidence>
<reference evidence="2" key="1">
    <citation type="submission" date="2021-01" db="EMBL/GenBank/DDBJ databases">
        <title>Metabolic potential, ecology and presence of endohyphal bacteria is reflected in genomic diversity of Mucoromycotina.</title>
        <authorList>
            <person name="Muszewska A."/>
            <person name="Okrasinska A."/>
            <person name="Steczkiewicz K."/>
            <person name="Drgas O."/>
            <person name="Orlowska M."/>
            <person name="Perlinska-Lenart U."/>
            <person name="Aleksandrzak-Piekarczyk T."/>
            <person name="Szatraj K."/>
            <person name="Zielenkiewicz U."/>
            <person name="Pilsyk S."/>
            <person name="Malc E."/>
            <person name="Mieczkowski P."/>
            <person name="Kruszewska J.S."/>
            <person name="Biernat P."/>
            <person name="Pawlowska J."/>
        </authorList>
    </citation>
    <scope>NUCLEOTIDE SEQUENCE</scope>
    <source>
        <strain evidence="2">WA0000018081</strain>
    </source>
</reference>
<name>A0A8H7SMF0_9FUNG</name>
<dbReference type="Proteomes" id="UP000613177">
    <property type="component" value="Unassembled WGS sequence"/>
</dbReference>
<evidence type="ECO:0000313" key="3">
    <source>
        <dbReference type="Proteomes" id="UP000613177"/>
    </source>
</evidence>
<keyword evidence="1" id="KW-0472">Membrane</keyword>
<keyword evidence="1" id="KW-0812">Transmembrane</keyword>
<evidence type="ECO:0000256" key="1">
    <source>
        <dbReference type="SAM" id="Phobius"/>
    </source>
</evidence>
<organism evidence="2 3">
    <name type="scientific">Thamnidium elegans</name>
    <dbReference type="NCBI Taxonomy" id="101142"/>
    <lineage>
        <taxon>Eukaryota</taxon>
        <taxon>Fungi</taxon>
        <taxon>Fungi incertae sedis</taxon>
        <taxon>Mucoromycota</taxon>
        <taxon>Mucoromycotina</taxon>
        <taxon>Mucoromycetes</taxon>
        <taxon>Mucorales</taxon>
        <taxon>Mucorineae</taxon>
        <taxon>Mucoraceae</taxon>
        <taxon>Thamnidium</taxon>
    </lineage>
</organism>